<dbReference type="OrthoDB" id="433924at2759"/>
<evidence type="ECO:0000256" key="2">
    <source>
        <dbReference type="ARBA" id="ARBA00023242"/>
    </source>
</evidence>
<dbReference type="GO" id="GO:0005634">
    <property type="term" value="C:nucleus"/>
    <property type="evidence" value="ECO:0007669"/>
    <property type="project" value="UniProtKB-SubCell"/>
</dbReference>
<feature type="compositionally biased region" description="Polar residues" evidence="3">
    <location>
        <begin position="211"/>
        <end position="220"/>
    </location>
</feature>
<feature type="compositionally biased region" description="Polar residues" evidence="3">
    <location>
        <begin position="285"/>
        <end position="297"/>
    </location>
</feature>
<sequence>MGRKKKAEQEVYHVEVITRARVSDDGDWEYYVKWAGYDSDADSWEPQENVKQCERLLSSFWKHVGIDDEDYSVGYEIAAQDYWIKEEKDFFAKQFAGEGSRKSENDNKKRKVQQASEKTKTPEPKKVEIHVNSSEESDVPLGEISAVLKTKTVTLQRKKRKKAFVSSGSDSDQSAGRPLKQQRKRELSNSRSRSHTVESHPLVKPMGLPSQAVQSGSALATKQRIAAGSSSSAATKPKPLQQAHSKLLTGLSFKKKPHEAKDAASASDHLSHMSMERKSSEKEASSMTDVQAPSPFTSGLPGVAAGSSSVTKQTVDEPFYPALSLADPDVVTFEVDYNPAPAPPPPTPAVAKPVPPKRASEIAADEFLGSLNMPGLNSPLEPPVSDSTHEVDSFRPKALTSMKASAMPKIPKKWKWGGDLFFDFVENRAEKICEVTIKDPTDSRDGARMSSMMAQTDTIRIQNLYTVMDLTPVFRACGDVQQFARLEASENQDTRALYGLFRHMAYQRQVAVFPLSLDGAELALLLMFSPSLDGLCSFLHVPDHLRQNSQNTHALVALLPWLVSSAKYNKGAKRKRVNETLQRILIPNSQPRDSRRRMLKGTLAMAMDLLSFSPELLDFMNLPNRSYCIWSFPADGTPAFPGLETRQLKYVLSKTNAASVSLDKEARAIFVHVGALVTFYNLPALVAKRRDTPEVRFFTYGTHESVPSSRWGIREVLPLGGIVTFTPMAMAEDPRGCYALMLQLAQHPLWGCYLMPSTLGLSHALSCNKEKPTFEVLSMDSYLLPILDLVDAGSIALMQSPLAGEDAWLIDLIHMQGLEGQDLLQECVQSSIAHFAHCKESDVLVAADQDISRDLLNMELQPAFMDDYRRFVIIRGASEEHRSLPEGGSGLEWSSVSKFQFGDDFFPVTRNG</sequence>
<reference evidence="5 6" key="1">
    <citation type="submission" date="2016-03" db="EMBL/GenBank/DDBJ databases">
        <title>Comparative genomics of the ectomycorrhizal sister species Rhizopogon vinicolor and Rhizopogon vesiculosus (Basidiomycota: Boletales) reveals a divergence of the mating type B locus.</title>
        <authorList>
            <person name="Mujic A.B."/>
            <person name="Kuo A."/>
            <person name="Tritt A."/>
            <person name="Lipzen A."/>
            <person name="Chen C."/>
            <person name="Johnson J."/>
            <person name="Sharma A."/>
            <person name="Barry K."/>
            <person name="Grigoriev I.V."/>
            <person name="Spatafora J.W."/>
        </authorList>
    </citation>
    <scope>NUCLEOTIDE SEQUENCE [LARGE SCALE GENOMIC DNA]</scope>
    <source>
        <strain evidence="5 6">AM-OR11-056</strain>
    </source>
</reference>
<keyword evidence="2" id="KW-0539">Nucleus</keyword>
<dbReference type="SMART" id="SM00298">
    <property type="entry name" value="CHROMO"/>
    <property type="match status" value="1"/>
</dbReference>
<dbReference type="InterPro" id="IPR016197">
    <property type="entry name" value="Chromo-like_dom_sf"/>
</dbReference>
<organism evidence="5 6">
    <name type="scientific">Rhizopogon vesiculosus</name>
    <dbReference type="NCBI Taxonomy" id="180088"/>
    <lineage>
        <taxon>Eukaryota</taxon>
        <taxon>Fungi</taxon>
        <taxon>Dikarya</taxon>
        <taxon>Basidiomycota</taxon>
        <taxon>Agaricomycotina</taxon>
        <taxon>Agaricomycetes</taxon>
        <taxon>Agaricomycetidae</taxon>
        <taxon>Boletales</taxon>
        <taxon>Suillineae</taxon>
        <taxon>Rhizopogonaceae</taxon>
        <taxon>Rhizopogon</taxon>
    </lineage>
</organism>
<evidence type="ECO:0000256" key="1">
    <source>
        <dbReference type="ARBA" id="ARBA00004123"/>
    </source>
</evidence>
<dbReference type="AlphaFoldDB" id="A0A1J8QAW3"/>
<dbReference type="Proteomes" id="UP000183567">
    <property type="component" value="Unassembled WGS sequence"/>
</dbReference>
<feature type="domain" description="Chromo" evidence="4">
    <location>
        <begin position="12"/>
        <end position="72"/>
    </location>
</feature>
<keyword evidence="6" id="KW-1185">Reference proteome</keyword>
<dbReference type="GO" id="GO:0006338">
    <property type="term" value="P:chromatin remodeling"/>
    <property type="evidence" value="ECO:0007669"/>
    <property type="project" value="UniProtKB-ARBA"/>
</dbReference>
<gene>
    <name evidence="5" type="ORF">AZE42_00847</name>
</gene>
<evidence type="ECO:0000256" key="3">
    <source>
        <dbReference type="SAM" id="MobiDB-lite"/>
    </source>
</evidence>
<feature type="region of interest" description="Disordered" evidence="3">
    <location>
        <begin position="98"/>
        <end position="135"/>
    </location>
</feature>
<evidence type="ECO:0000313" key="6">
    <source>
        <dbReference type="Proteomes" id="UP000183567"/>
    </source>
</evidence>
<dbReference type="InterPro" id="IPR051219">
    <property type="entry name" value="Heterochromatin_chromo-domain"/>
</dbReference>
<protein>
    <recommendedName>
        <fullName evidence="4">Chromo domain-containing protein</fullName>
    </recommendedName>
</protein>
<feature type="compositionally biased region" description="Basic and acidic residues" evidence="3">
    <location>
        <begin position="117"/>
        <end position="129"/>
    </location>
</feature>
<evidence type="ECO:0000313" key="5">
    <source>
        <dbReference type="EMBL" id="OJA18806.1"/>
    </source>
</evidence>
<proteinExistence type="predicted"/>
<dbReference type="PANTHER" id="PTHR22812">
    <property type="entry name" value="CHROMOBOX PROTEIN"/>
    <property type="match status" value="1"/>
</dbReference>
<comment type="caution">
    <text evidence="5">The sequence shown here is derived from an EMBL/GenBank/DDBJ whole genome shotgun (WGS) entry which is preliminary data.</text>
</comment>
<dbReference type="PROSITE" id="PS50013">
    <property type="entry name" value="CHROMO_2"/>
    <property type="match status" value="1"/>
</dbReference>
<dbReference type="InterPro" id="IPR023779">
    <property type="entry name" value="Chromodomain_CS"/>
</dbReference>
<feature type="compositionally biased region" description="Basic and acidic residues" evidence="3">
    <location>
        <begin position="269"/>
        <end position="284"/>
    </location>
</feature>
<dbReference type="Gene3D" id="2.40.50.40">
    <property type="match status" value="1"/>
</dbReference>
<feature type="region of interest" description="Disordered" evidence="3">
    <location>
        <begin position="158"/>
        <end position="309"/>
    </location>
</feature>
<dbReference type="CDD" id="cd18968">
    <property type="entry name" value="chromodomain"/>
    <property type="match status" value="1"/>
</dbReference>
<comment type="subcellular location">
    <subcellularLocation>
        <location evidence="1">Nucleus</location>
    </subcellularLocation>
</comment>
<dbReference type="Pfam" id="PF00385">
    <property type="entry name" value="Chromo"/>
    <property type="match status" value="1"/>
</dbReference>
<dbReference type="EMBL" id="LVVM01001315">
    <property type="protein sequence ID" value="OJA18806.1"/>
    <property type="molecule type" value="Genomic_DNA"/>
</dbReference>
<dbReference type="PROSITE" id="PS00598">
    <property type="entry name" value="CHROMO_1"/>
    <property type="match status" value="1"/>
</dbReference>
<dbReference type="STRING" id="180088.A0A1J8QAW3"/>
<accession>A0A1J8QAW3</accession>
<dbReference type="SUPFAM" id="SSF54160">
    <property type="entry name" value="Chromo domain-like"/>
    <property type="match status" value="1"/>
</dbReference>
<evidence type="ECO:0000259" key="4">
    <source>
        <dbReference type="PROSITE" id="PS50013"/>
    </source>
</evidence>
<name>A0A1J8QAW3_9AGAM</name>
<dbReference type="InterPro" id="IPR000953">
    <property type="entry name" value="Chromo/chromo_shadow_dom"/>
</dbReference>
<dbReference type="InterPro" id="IPR023780">
    <property type="entry name" value="Chromo_domain"/>
</dbReference>